<evidence type="ECO:0008006" key="3">
    <source>
        <dbReference type="Google" id="ProtNLM"/>
    </source>
</evidence>
<gene>
    <name evidence="1" type="ORF">GWO68_06700</name>
</gene>
<dbReference type="InterPro" id="IPR011050">
    <property type="entry name" value="Pectin_lyase_fold/virulence"/>
</dbReference>
<accession>A0A6B2H4N4</accession>
<name>A0A6B2H4N4_9BACT</name>
<dbReference type="InterPro" id="IPR012334">
    <property type="entry name" value="Pectin_lyas_fold"/>
</dbReference>
<protein>
    <recommendedName>
        <fullName evidence="3">Pectate lyase</fullName>
    </recommendedName>
</protein>
<dbReference type="Proteomes" id="UP000478546">
    <property type="component" value="Unassembled WGS sequence"/>
</dbReference>
<reference evidence="1 2" key="1">
    <citation type="submission" date="2020-01" db="EMBL/GenBank/DDBJ databases">
        <authorList>
            <person name="Kim M.K."/>
        </authorList>
    </citation>
    <scope>NUCLEOTIDE SEQUENCE [LARGE SCALE GENOMIC DNA]</scope>
    <source>
        <strain evidence="1 2">BT213</strain>
    </source>
</reference>
<evidence type="ECO:0000313" key="1">
    <source>
        <dbReference type="EMBL" id="NDK55596.1"/>
    </source>
</evidence>
<sequence>MNKALFILLLFFSFCFFLATSQKRETYAYHQIPNNRQQSLVKLSDDGRLHYGLYANEGEAEAINMVPDFSFAGYMGGGVALPDVTVKITLTPLPGDNKQQLQKAIDSISSLAPDKHGLRGKILLKAGSYSVNGSLKIRAGGVILSGEGQGEKGTILKADKPSKHIFILVGNTPEPAKVAEESYVTITSDFVPTGAVKFTIENADNYRAGDTIVVLKTPTMDWIKKLDMAKYGWTPEEYRIPHERVITAVNDRQLTINIPIVDPISKSEGGAVIYKALNRGRIKQSGIENLRLVSAYKNDEDEAHAWTAIKFQNTENCWVKNVTALYFGFSAVTIDKSATFNTVQDCAMLDPKAKTEGKRKYSFNIQSGSFNLIQRCYTRGGRHDFVTGPKVTGPNVFLDCYSADAKSDIGPHHRWATGTLFDNVAGRELRVINRKSSGTGHGWAGAQTMFWNSTSTSGKGISVESPPGSINWLMGGESRNVSGNGYNEGVGQALKPRSLYLAQLQDRLGPSAVKNVTIAAQRKGNLDAELVKWAGK</sequence>
<dbReference type="EMBL" id="JAAEAA010000006">
    <property type="protein sequence ID" value="NDK55596.1"/>
    <property type="molecule type" value="Genomic_DNA"/>
</dbReference>
<proteinExistence type="predicted"/>
<comment type="caution">
    <text evidence="1">The sequence shown here is derived from an EMBL/GenBank/DDBJ whole genome shotgun (WGS) entry which is preliminary data.</text>
</comment>
<dbReference type="AlphaFoldDB" id="A0A6B2H4N4"/>
<evidence type="ECO:0000313" key="2">
    <source>
        <dbReference type="Proteomes" id="UP000478546"/>
    </source>
</evidence>
<dbReference type="SUPFAM" id="SSF51126">
    <property type="entry name" value="Pectin lyase-like"/>
    <property type="match status" value="1"/>
</dbReference>
<dbReference type="Gene3D" id="2.160.20.10">
    <property type="entry name" value="Single-stranded right-handed beta-helix, Pectin lyase-like"/>
    <property type="match status" value="1"/>
</dbReference>
<dbReference type="RefSeq" id="WP_162345646.1">
    <property type="nucleotide sequence ID" value="NZ_JAAEAA010000006.1"/>
</dbReference>
<keyword evidence="2" id="KW-1185">Reference proteome</keyword>
<organism evidence="1 2">
    <name type="scientific">Pontibacter fetidus</name>
    <dbReference type="NCBI Taxonomy" id="2700082"/>
    <lineage>
        <taxon>Bacteria</taxon>
        <taxon>Pseudomonadati</taxon>
        <taxon>Bacteroidota</taxon>
        <taxon>Cytophagia</taxon>
        <taxon>Cytophagales</taxon>
        <taxon>Hymenobacteraceae</taxon>
        <taxon>Pontibacter</taxon>
    </lineage>
</organism>